<organism evidence="9 10">
    <name type="scientific">Candidatus Atopostipes pullistercoris</name>
    <dbReference type="NCBI Taxonomy" id="2838467"/>
    <lineage>
        <taxon>Bacteria</taxon>
        <taxon>Bacillati</taxon>
        <taxon>Bacillota</taxon>
        <taxon>Bacilli</taxon>
        <taxon>Lactobacillales</taxon>
        <taxon>Carnobacteriaceae</taxon>
        <taxon>Atopostipes</taxon>
    </lineage>
</organism>
<feature type="transmembrane region" description="Helical" evidence="7">
    <location>
        <begin position="156"/>
        <end position="175"/>
    </location>
</feature>
<keyword evidence="3 9" id="KW-0808">Transferase</keyword>
<reference evidence="9" key="2">
    <citation type="submission" date="2021-04" db="EMBL/GenBank/DDBJ databases">
        <authorList>
            <person name="Gilroy R."/>
        </authorList>
    </citation>
    <scope>NUCLEOTIDE SEQUENCE</scope>
    <source>
        <strain evidence="9">CHK169-4300</strain>
    </source>
</reference>
<feature type="transmembrane region" description="Helical" evidence="7">
    <location>
        <begin position="52"/>
        <end position="72"/>
    </location>
</feature>
<evidence type="ECO:0000256" key="6">
    <source>
        <dbReference type="ARBA" id="ARBA00023136"/>
    </source>
</evidence>
<sequence length="418" mass="48533">MLATWIIFIIQALLSHLFFIYSGIEGLPVLVVVITTFFLIFDLSQYDFPKEVFLILFLTYFLRLFLLFFDLYGRDYFVLPNSGLDSEMFNQSAITGLATGNYGNGHVYSIVIGFLYSFFGYERIIPQFFNVLLSVQTIILVYKTMGLYNIHKKAKYFALTMIAVLPNFAIMSSILLRESIIIFLYVLSFYCFSKWFINKNYYYLTLAYIFGLLVSVFHSGSIILVIAYTIILILYDRGKNKFTFSYKSIIFAIAFGFIFWTLFQNYYDLFFAKFSNINELDDVIDIYVMGESGYSTGFAIENPVLNFIVNTPVRMFYFIFSPLPWTWRGLTDVIAFFFSGLFYGYTLYLGIRHLFHKNAQNKNLILIILFIVMGGIMVFSWGVSNAGTALRHRDKFIGLFILLLAITMNEMNFAQLES</sequence>
<evidence type="ECO:0000256" key="5">
    <source>
        <dbReference type="ARBA" id="ARBA00022989"/>
    </source>
</evidence>
<dbReference type="GO" id="GO:0016020">
    <property type="term" value="C:membrane"/>
    <property type="evidence" value="ECO:0007669"/>
    <property type="project" value="InterPro"/>
</dbReference>
<protein>
    <submittedName>
        <fullName evidence="9">Glycosyltransferase family 39 protein</fullName>
        <ecNumber evidence="9">2.4.-.-</ecNumber>
    </submittedName>
</protein>
<dbReference type="EC" id="2.4.-.-" evidence="9"/>
<accession>A0A9D2G3A9</accession>
<feature type="transmembrane region" description="Helical" evidence="7">
    <location>
        <begin position="333"/>
        <end position="351"/>
    </location>
</feature>
<dbReference type="GO" id="GO:0000030">
    <property type="term" value="F:mannosyltransferase activity"/>
    <property type="evidence" value="ECO:0007669"/>
    <property type="project" value="InterPro"/>
</dbReference>
<proteinExistence type="predicted"/>
<dbReference type="GO" id="GO:0012505">
    <property type="term" value="C:endomembrane system"/>
    <property type="evidence" value="ECO:0007669"/>
    <property type="project" value="UniProtKB-SubCell"/>
</dbReference>
<dbReference type="GO" id="GO:0006493">
    <property type="term" value="P:protein O-linked glycosylation"/>
    <property type="evidence" value="ECO:0007669"/>
    <property type="project" value="InterPro"/>
</dbReference>
<reference evidence="9" key="1">
    <citation type="journal article" date="2021" name="PeerJ">
        <title>Extensive microbial diversity within the chicken gut microbiome revealed by metagenomics and culture.</title>
        <authorList>
            <person name="Gilroy R."/>
            <person name="Ravi A."/>
            <person name="Getino M."/>
            <person name="Pursley I."/>
            <person name="Horton D.L."/>
            <person name="Alikhan N.F."/>
            <person name="Baker D."/>
            <person name="Gharbi K."/>
            <person name="Hall N."/>
            <person name="Watson M."/>
            <person name="Adriaenssens E.M."/>
            <person name="Foster-Nyarko E."/>
            <person name="Jarju S."/>
            <person name="Secka A."/>
            <person name="Antonio M."/>
            <person name="Oren A."/>
            <person name="Chaudhuri R.R."/>
            <person name="La Ragione R."/>
            <person name="Hildebrand F."/>
            <person name="Pallen M.J."/>
        </authorList>
    </citation>
    <scope>NUCLEOTIDE SEQUENCE</scope>
    <source>
        <strain evidence="9">CHK169-4300</strain>
    </source>
</reference>
<feature type="transmembrane region" description="Helical" evidence="7">
    <location>
        <begin position="396"/>
        <end position="414"/>
    </location>
</feature>
<dbReference type="InterPro" id="IPR003342">
    <property type="entry name" value="ArnT-like_N"/>
</dbReference>
<comment type="caution">
    <text evidence="9">The sequence shown here is derived from an EMBL/GenBank/DDBJ whole genome shotgun (WGS) entry which is preliminary data.</text>
</comment>
<feature type="transmembrane region" description="Helical" evidence="7">
    <location>
        <begin position="244"/>
        <end position="263"/>
    </location>
</feature>
<dbReference type="EMBL" id="DXAZ01000101">
    <property type="protein sequence ID" value="HIZ71365.1"/>
    <property type="molecule type" value="Genomic_DNA"/>
</dbReference>
<comment type="subcellular location">
    <subcellularLocation>
        <location evidence="1">Endomembrane system</location>
        <topology evidence="1">Multi-pass membrane protein</topology>
    </subcellularLocation>
</comment>
<feature type="transmembrane region" description="Helical" evidence="7">
    <location>
        <begin position="18"/>
        <end position="40"/>
    </location>
</feature>
<evidence type="ECO:0000313" key="9">
    <source>
        <dbReference type="EMBL" id="HIZ71365.1"/>
    </source>
</evidence>
<gene>
    <name evidence="9" type="ORF">H9808_06330</name>
</gene>
<keyword evidence="5 7" id="KW-1133">Transmembrane helix</keyword>
<evidence type="ECO:0000256" key="4">
    <source>
        <dbReference type="ARBA" id="ARBA00022692"/>
    </source>
</evidence>
<name>A0A9D2G3A9_9LACT</name>
<feature type="transmembrane region" description="Helical" evidence="7">
    <location>
        <begin position="180"/>
        <end position="197"/>
    </location>
</feature>
<evidence type="ECO:0000256" key="2">
    <source>
        <dbReference type="ARBA" id="ARBA00022676"/>
    </source>
</evidence>
<evidence type="ECO:0000256" key="7">
    <source>
        <dbReference type="SAM" id="Phobius"/>
    </source>
</evidence>
<feature type="transmembrane region" description="Helical" evidence="7">
    <location>
        <begin position="209"/>
        <end position="235"/>
    </location>
</feature>
<evidence type="ECO:0000313" key="10">
    <source>
        <dbReference type="Proteomes" id="UP000824106"/>
    </source>
</evidence>
<keyword evidence="4 7" id="KW-0812">Transmembrane</keyword>
<dbReference type="AlphaFoldDB" id="A0A9D2G3A9"/>
<feature type="transmembrane region" description="Helical" evidence="7">
    <location>
        <begin position="128"/>
        <end position="150"/>
    </location>
</feature>
<keyword evidence="6 7" id="KW-0472">Membrane</keyword>
<dbReference type="Pfam" id="PF02366">
    <property type="entry name" value="PMT"/>
    <property type="match status" value="1"/>
</dbReference>
<evidence type="ECO:0000256" key="1">
    <source>
        <dbReference type="ARBA" id="ARBA00004127"/>
    </source>
</evidence>
<feature type="domain" description="ArnT-like N-terminal" evidence="8">
    <location>
        <begin position="106"/>
        <end position="258"/>
    </location>
</feature>
<dbReference type="Proteomes" id="UP000824106">
    <property type="component" value="Unassembled WGS sequence"/>
</dbReference>
<evidence type="ECO:0000259" key="8">
    <source>
        <dbReference type="Pfam" id="PF02366"/>
    </source>
</evidence>
<evidence type="ECO:0000256" key="3">
    <source>
        <dbReference type="ARBA" id="ARBA00022679"/>
    </source>
</evidence>
<keyword evidence="2 9" id="KW-0328">Glycosyltransferase</keyword>
<feature type="transmembrane region" description="Helical" evidence="7">
    <location>
        <begin position="363"/>
        <end position="384"/>
    </location>
</feature>
<feature type="transmembrane region" description="Helical" evidence="7">
    <location>
        <begin position="105"/>
        <end position="121"/>
    </location>
</feature>